<dbReference type="NCBIfam" id="TIGR02050">
    <property type="entry name" value="gshA_cyan_rel"/>
    <property type="match status" value="1"/>
</dbReference>
<dbReference type="EMBL" id="JBHULN010000008">
    <property type="protein sequence ID" value="MFD2571831.1"/>
    <property type="molecule type" value="Genomic_DNA"/>
</dbReference>
<evidence type="ECO:0000313" key="6">
    <source>
        <dbReference type="Proteomes" id="UP001597469"/>
    </source>
</evidence>
<comment type="similarity">
    <text evidence="4">Belongs to the glutamate--cysteine ligase type 2 family. YbdK subfamily.</text>
</comment>
<dbReference type="NCBIfam" id="NF010041">
    <property type="entry name" value="PRK13517.1-1"/>
    <property type="match status" value="1"/>
</dbReference>
<dbReference type="NCBIfam" id="NF010039">
    <property type="entry name" value="PRK13515.1"/>
    <property type="match status" value="1"/>
</dbReference>
<name>A0ABW5M5N5_9BACT</name>
<evidence type="ECO:0000256" key="1">
    <source>
        <dbReference type="ARBA" id="ARBA00022598"/>
    </source>
</evidence>
<comment type="catalytic activity">
    <reaction evidence="4">
        <text>L-cysteine + L-glutamate + ATP = gamma-L-glutamyl-L-cysteine + ADP + phosphate + H(+)</text>
        <dbReference type="Rhea" id="RHEA:13285"/>
        <dbReference type="ChEBI" id="CHEBI:15378"/>
        <dbReference type="ChEBI" id="CHEBI:29985"/>
        <dbReference type="ChEBI" id="CHEBI:30616"/>
        <dbReference type="ChEBI" id="CHEBI:35235"/>
        <dbReference type="ChEBI" id="CHEBI:43474"/>
        <dbReference type="ChEBI" id="CHEBI:58173"/>
        <dbReference type="ChEBI" id="CHEBI:456216"/>
        <dbReference type="EC" id="6.3.2.2"/>
    </reaction>
</comment>
<dbReference type="PANTHER" id="PTHR36510">
    <property type="entry name" value="GLUTAMATE--CYSTEINE LIGASE 2-RELATED"/>
    <property type="match status" value="1"/>
</dbReference>
<dbReference type="InterPro" id="IPR014746">
    <property type="entry name" value="Gln_synth/guanido_kin_cat_dom"/>
</dbReference>
<accession>A0ABW5M5N5</accession>
<dbReference type="EC" id="6.3.2.2" evidence="4"/>
<dbReference type="Proteomes" id="UP001597469">
    <property type="component" value="Unassembled WGS sequence"/>
</dbReference>
<dbReference type="InterPro" id="IPR006336">
    <property type="entry name" value="GCS2"/>
</dbReference>
<dbReference type="Pfam" id="PF04107">
    <property type="entry name" value="GCS2"/>
    <property type="match status" value="1"/>
</dbReference>
<reference evidence="6" key="1">
    <citation type="journal article" date="2019" name="Int. J. Syst. Evol. Microbiol.">
        <title>The Global Catalogue of Microorganisms (GCM) 10K type strain sequencing project: providing services to taxonomists for standard genome sequencing and annotation.</title>
        <authorList>
            <consortium name="The Broad Institute Genomics Platform"/>
            <consortium name="The Broad Institute Genome Sequencing Center for Infectious Disease"/>
            <person name="Wu L."/>
            <person name="Ma J."/>
        </authorList>
    </citation>
    <scope>NUCLEOTIDE SEQUENCE [LARGE SCALE GENOMIC DNA]</scope>
    <source>
        <strain evidence="6">KCTC 42805</strain>
    </source>
</reference>
<comment type="caution">
    <text evidence="5">The sequence shown here is derived from an EMBL/GenBank/DDBJ whole genome shotgun (WGS) entry which is preliminary data.</text>
</comment>
<protein>
    <recommendedName>
        <fullName evidence="4">Putative glutamate--cysteine ligase 2</fullName>
        <ecNumber evidence="4">6.3.2.2</ecNumber>
    </recommendedName>
    <alternativeName>
        <fullName evidence="4">Gamma-glutamylcysteine synthetase 2</fullName>
        <shortName evidence="4">GCS 2</shortName>
        <shortName evidence="4">Gamma-GCS 2</shortName>
    </alternativeName>
</protein>
<dbReference type="Gene3D" id="3.30.590.20">
    <property type="match status" value="1"/>
</dbReference>
<dbReference type="PANTHER" id="PTHR36510:SF1">
    <property type="entry name" value="GLUTAMATE--CYSTEINE LIGASE 2-RELATED"/>
    <property type="match status" value="1"/>
</dbReference>
<gene>
    <name evidence="5" type="ORF">ACFSUS_14400</name>
</gene>
<dbReference type="InterPro" id="IPR011793">
    <property type="entry name" value="YbdK"/>
</dbReference>
<evidence type="ECO:0000256" key="4">
    <source>
        <dbReference type="HAMAP-Rule" id="MF_01609"/>
    </source>
</evidence>
<dbReference type="SUPFAM" id="SSF55931">
    <property type="entry name" value="Glutamine synthetase/guanido kinase"/>
    <property type="match status" value="1"/>
</dbReference>
<keyword evidence="3 4" id="KW-0067">ATP-binding</keyword>
<evidence type="ECO:0000256" key="3">
    <source>
        <dbReference type="ARBA" id="ARBA00022840"/>
    </source>
</evidence>
<keyword evidence="6" id="KW-1185">Reference proteome</keyword>
<keyword evidence="1 4" id="KW-0436">Ligase</keyword>
<keyword evidence="2 4" id="KW-0547">Nucleotide-binding</keyword>
<evidence type="ECO:0000313" key="5">
    <source>
        <dbReference type="EMBL" id="MFD2571831.1"/>
    </source>
</evidence>
<sequence length="370" mass="41892">MSIEKEAFTIGVEEEYQIIDPQSRELRSRAQSILPKARAAVGKQVTQELYLSQIEIGTPICSTASQVRSELQRLRSEIISAAEREGSRIAAAGTHPFSHWENQKLTPKERYKELETDYQQLAWEQLIFGCHVHVGIPDREIAIQVMNRARPWLPSLLALSSNSPFWLGSDTGYTSFRTQIWGRWPMSGPPHVFTSRSEYDQVVNDLVAVGSITDASKIYWDIRPSPHYETLEFRVTDVCLTVDEAVMVAGLVRALVRTCALEAERYKEFTHVRTEVLRAAQWQAARFGLDETLIDTEMGQSIPATDLIKKLLTYVRPALEEYGEWEEINSIVKKVLRQGTGASRQRKAFTKTGKLEDVVDFITDETAKGG</sequence>
<organism evidence="5 6">
    <name type="scientific">Spirosoma soli</name>
    <dbReference type="NCBI Taxonomy" id="1770529"/>
    <lineage>
        <taxon>Bacteria</taxon>
        <taxon>Pseudomonadati</taxon>
        <taxon>Bacteroidota</taxon>
        <taxon>Cytophagia</taxon>
        <taxon>Cytophagales</taxon>
        <taxon>Cytophagaceae</taxon>
        <taxon>Spirosoma</taxon>
    </lineage>
</organism>
<dbReference type="InterPro" id="IPR050141">
    <property type="entry name" value="GCL_type2/YbdK_subfam"/>
</dbReference>
<dbReference type="GO" id="GO:0016874">
    <property type="term" value="F:ligase activity"/>
    <property type="evidence" value="ECO:0007669"/>
    <property type="project" value="UniProtKB-KW"/>
</dbReference>
<dbReference type="HAMAP" id="MF_01609">
    <property type="entry name" value="Glu_cys_ligase_2"/>
    <property type="match status" value="1"/>
</dbReference>
<evidence type="ECO:0000256" key="2">
    <source>
        <dbReference type="ARBA" id="ARBA00022741"/>
    </source>
</evidence>
<dbReference type="RefSeq" id="WP_381523711.1">
    <property type="nucleotide sequence ID" value="NZ_JBHULN010000008.1"/>
</dbReference>
<comment type="function">
    <text evidence="4">ATP-dependent carboxylate-amine ligase which exhibits weak glutamate--cysteine ligase activity.</text>
</comment>
<proteinExistence type="inferred from homology"/>